<dbReference type="Proteomes" id="UP000546464">
    <property type="component" value="Unassembled WGS sequence"/>
</dbReference>
<reference evidence="2 3" key="1">
    <citation type="submission" date="2020-07" db="EMBL/GenBank/DDBJ databases">
        <authorList>
            <person name="Feng X."/>
        </authorList>
    </citation>
    <scope>NUCLEOTIDE SEQUENCE [LARGE SCALE GENOMIC DNA]</scope>
    <source>
        <strain evidence="2 3">JCM31066</strain>
    </source>
</reference>
<keyword evidence="3" id="KW-1185">Reference proteome</keyword>
<name>A0A842HBZ7_9BACT</name>
<protein>
    <submittedName>
        <fullName evidence="2">Uncharacterized protein</fullName>
    </submittedName>
</protein>
<dbReference type="AlphaFoldDB" id="A0A842HBZ7"/>
<evidence type="ECO:0000313" key="3">
    <source>
        <dbReference type="Proteomes" id="UP000546464"/>
    </source>
</evidence>
<evidence type="ECO:0000256" key="1">
    <source>
        <dbReference type="SAM" id="MobiDB-lite"/>
    </source>
</evidence>
<evidence type="ECO:0000313" key="2">
    <source>
        <dbReference type="EMBL" id="MBC2593780.1"/>
    </source>
</evidence>
<feature type="region of interest" description="Disordered" evidence="1">
    <location>
        <begin position="1"/>
        <end position="20"/>
    </location>
</feature>
<proteinExistence type="predicted"/>
<accession>A0A842HBZ7</accession>
<gene>
    <name evidence="2" type="ORF">H5P28_05850</name>
</gene>
<dbReference type="RefSeq" id="WP_185674779.1">
    <property type="nucleotide sequence ID" value="NZ_JACHVB010000014.1"/>
</dbReference>
<dbReference type="EMBL" id="JACHVB010000014">
    <property type="protein sequence ID" value="MBC2593780.1"/>
    <property type="molecule type" value="Genomic_DNA"/>
</dbReference>
<comment type="caution">
    <text evidence="2">The sequence shown here is derived from an EMBL/GenBank/DDBJ whole genome shotgun (WGS) entry which is preliminary data.</text>
</comment>
<organism evidence="2 3">
    <name type="scientific">Ruficoccus amylovorans</name>
    <dbReference type="NCBI Taxonomy" id="1804625"/>
    <lineage>
        <taxon>Bacteria</taxon>
        <taxon>Pseudomonadati</taxon>
        <taxon>Verrucomicrobiota</taxon>
        <taxon>Opitutia</taxon>
        <taxon>Puniceicoccales</taxon>
        <taxon>Cerasicoccaceae</taxon>
        <taxon>Ruficoccus</taxon>
    </lineage>
</organism>
<sequence>MTDEELQSLGAKAAAMPDGRNELSPKPLCAVTAQAVVDPEGRIRVYNSETGEVVTIRQADGAAIAAANDIAGLKAALQTVLSEAGIATFD</sequence>